<dbReference type="InterPro" id="IPR004088">
    <property type="entry name" value="KH_dom_type_1"/>
</dbReference>
<feature type="domain" description="K Homology" evidence="2">
    <location>
        <begin position="50"/>
        <end position="105"/>
    </location>
</feature>
<gene>
    <name evidence="3" type="ORF">EVOR1521_LOCUS31786</name>
</gene>
<accession>A0AA36JSQ8</accession>
<organism evidence="3 4">
    <name type="scientific">Effrenium voratum</name>
    <dbReference type="NCBI Taxonomy" id="2562239"/>
    <lineage>
        <taxon>Eukaryota</taxon>
        <taxon>Sar</taxon>
        <taxon>Alveolata</taxon>
        <taxon>Dinophyceae</taxon>
        <taxon>Suessiales</taxon>
        <taxon>Symbiodiniaceae</taxon>
        <taxon>Effrenium</taxon>
    </lineage>
</organism>
<evidence type="ECO:0000313" key="4">
    <source>
        <dbReference type="Proteomes" id="UP001178507"/>
    </source>
</evidence>
<dbReference type="CDD" id="cd00105">
    <property type="entry name" value="KH-I"/>
    <property type="match status" value="2"/>
</dbReference>
<evidence type="ECO:0000313" key="3">
    <source>
        <dbReference type="EMBL" id="CAJ1411131.1"/>
    </source>
</evidence>
<keyword evidence="1" id="KW-0694">RNA-binding</keyword>
<reference evidence="3" key="1">
    <citation type="submission" date="2023-08" db="EMBL/GenBank/DDBJ databases">
        <authorList>
            <person name="Chen Y."/>
            <person name="Shah S."/>
            <person name="Dougan E. K."/>
            <person name="Thang M."/>
            <person name="Chan C."/>
        </authorList>
    </citation>
    <scope>NUCLEOTIDE SEQUENCE</scope>
</reference>
<keyword evidence="4" id="KW-1185">Reference proteome</keyword>
<dbReference type="InterPro" id="IPR036612">
    <property type="entry name" value="KH_dom_type_1_sf"/>
</dbReference>
<proteinExistence type="predicted"/>
<dbReference type="SUPFAM" id="SSF54791">
    <property type="entry name" value="Eukaryotic type KH-domain (KH-domain type I)"/>
    <property type="match status" value="2"/>
</dbReference>
<sequence>MGATKRELEQATGAKVQVNISEGHLELSGNTSSVQAAQRLLAERVRYVAFEVPRDAASTVLGERGQARQELESCTGAHLWVELGDPSVVQIAGSATAVDQAVAALDLRVTQERFDCPPFAERRAREVVRSLRELLAAEGRSGECRVQVERLQEN</sequence>
<dbReference type="EMBL" id="CAUJNA010003859">
    <property type="protein sequence ID" value="CAJ1411131.1"/>
    <property type="molecule type" value="Genomic_DNA"/>
</dbReference>
<dbReference type="Gene3D" id="3.30.310.210">
    <property type="match status" value="1"/>
</dbReference>
<dbReference type="GO" id="GO:0003723">
    <property type="term" value="F:RNA binding"/>
    <property type="evidence" value="ECO:0007669"/>
    <property type="project" value="UniProtKB-UniRule"/>
</dbReference>
<comment type="caution">
    <text evidence="3">The sequence shown here is derived from an EMBL/GenBank/DDBJ whole genome shotgun (WGS) entry which is preliminary data.</text>
</comment>
<dbReference type="AlphaFoldDB" id="A0AA36JSQ8"/>
<dbReference type="PROSITE" id="PS50084">
    <property type="entry name" value="KH_TYPE_1"/>
    <property type="match status" value="2"/>
</dbReference>
<protein>
    <recommendedName>
        <fullName evidence="2">K Homology domain-containing protein</fullName>
    </recommendedName>
</protein>
<evidence type="ECO:0000259" key="2">
    <source>
        <dbReference type="Pfam" id="PF00013"/>
    </source>
</evidence>
<dbReference type="Proteomes" id="UP001178507">
    <property type="component" value="Unassembled WGS sequence"/>
</dbReference>
<dbReference type="Pfam" id="PF00013">
    <property type="entry name" value="KH_1"/>
    <property type="match status" value="2"/>
</dbReference>
<evidence type="ECO:0000256" key="1">
    <source>
        <dbReference type="PROSITE-ProRule" id="PRU00117"/>
    </source>
</evidence>
<feature type="domain" description="K Homology" evidence="2">
    <location>
        <begin position="2"/>
        <end position="42"/>
    </location>
</feature>
<name>A0AA36JSQ8_9DINO</name>